<gene>
    <name evidence="10" type="primary">Rrbp1_0</name>
    <name evidence="10" type="ORF">N1851_015668</name>
</gene>
<dbReference type="AlphaFoldDB" id="A0AA47MRS9"/>
<feature type="compositionally biased region" description="Pro residues" evidence="7">
    <location>
        <begin position="159"/>
        <end position="171"/>
    </location>
</feature>
<evidence type="ECO:0000256" key="1">
    <source>
        <dbReference type="ARBA" id="ARBA00004389"/>
    </source>
</evidence>
<keyword evidence="4 8" id="KW-1133">Transmembrane helix</keyword>
<keyword evidence="11" id="KW-1185">Reference proteome</keyword>
<protein>
    <submittedName>
        <fullName evidence="10">Ribosome-binding protein 1</fullName>
    </submittedName>
</protein>
<organism evidence="10 11">
    <name type="scientific">Merluccius polli</name>
    <name type="common">Benguela hake</name>
    <name type="synonym">Merluccius cadenati</name>
    <dbReference type="NCBI Taxonomy" id="89951"/>
    <lineage>
        <taxon>Eukaryota</taxon>
        <taxon>Metazoa</taxon>
        <taxon>Chordata</taxon>
        <taxon>Craniata</taxon>
        <taxon>Vertebrata</taxon>
        <taxon>Euteleostomi</taxon>
        <taxon>Actinopterygii</taxon>
        <taxon>Neopterygii</taxon>
        <taxon>Teleostei</taxon>
        <taxon>Neoteleostei</taxon>
        <taxon>Acanthomorphata</taxon>
        <taxon>Zeiogadaria</taxon>
        <taxon>Gadariae</taxon>
        <taxon>Gadiformes</taxon>
        <taxon>Gadoidei</taxon>
        <taxon>Merlucciidae</taxon>
        <taxon>Merluccius</taxon>
    </lineage>
</organism>
<comment type="subcellular location">
    <subcellularLocation>
        <location evidence="1">Endoplasmic reticulum membrane</location>
        <topology evidence="1">Single-pass membrane protein</topology>
    </subcellularLocation>
</comment>
<reference evidence="10" key="1">
    <citation type="journal article" date="2023" name="Front. Mar. Sci.">
        <title>A new Merluccius polli reference genome to investigate the effects of global change in West African waters.</title>
        <authorList>
            <person name="Mateo J.L."/>
            <person name="Blanco-Fernandez C."/>
            <person name="Garcia-Vazquez E."/>
            <person name="Machado-Schiaffino G."/>
        </authorList>
    </citation>
    <scope>NUCLEOTIDE SEQUENCE</scope>
    <source>
        <strain evidence="10">C29</strain>
        <tissue evidence="10">Fin</tissue>
    </source>
</reference>
<feature type="region of interest" description="Disordered" evidence="7">
    <location>
        <begin position="139"/>
        <end position="186"/>
    </location>
</feature>
<feature type="region of interest" description="Disordered" evidence="7">
    <location>
        <begin position="413"/>
        <end position="433"/>
    </location>
</feature>
<feature type="region of interest" description="Disordered" evidence="7">
    <location>
        <begin position="597"/>
        <end position="618"/>
    </location>
</feature>
<evidence type="ECO:0000256" key="5">
    <source>
        <dbReference type="ARBA" id="ARBA00023136"/>
    </source>
</evidence>
<evidence type="ECO:0000259" key="9">
    <source>
        <dbReference type="Pfam" id="PF05104"/>
    </source>
</evidence>
<evidence type="ECO:0000256" key="3">
    <source>
        <dbReference type="ARBA" id="ARBA00022824"/>
    </source>
</evidence>
<keyword evidence="2 8" id="KW-0812">Transmembrane</keyword>
<evidence type="ECO:0000313" key="11">
    <source>
        <dbReference type="Proteomes" id="UP001174136"/>
    </source>
</evidence>
<dbReference type="GO" id="GO:0015031">
    <property type="term" value="P:protein transport"/>
    <property type="evidence" value="ECO:0007669"/>
    <property type="project" value="InterPro"/>
</dbReference>
<feature type="coiled-coil region" evidence="6">
    <location>
        <begin position="754"/>
        <end position="859"/>
    </location>
</feature>
<keyword evidence="3" id="KW-0256">Endoplasmic reticulum</keyword>
<proteinExistence type="predicted"/>
<feature type="compositionally biased region" description="Basic and acidic residues" evidence="7">
    <location>
        <begin position="413"/>
        <end position="432"/>
    </location>
</feature>
<feature type="domain" description="Ribosome receptor lysine/proline rich" evidence="9">
    <location>
        <begin position="33"/>
        <end position="72"/>
    </location>
</feature>
<feature type="transmembrane region" description="Helical" evidence="8">
    <location>
        <begin position="12"/>
        <end position="31"/>
    </location>
</feature>
<dbReference type="Proteomes" id="UP001174136">
    <property type="component" value="Unassembled WGS sequence"/>
</dbReference>
<evidence type="ECO:0000256" key="7">
    <source>
        <dbReference type="SAM" id="MobiDB-lite"/>
    </source>
</evidence>
<feature type="region of interest" description="Disordered" evidence="7">
    <location>
        <begin position="216"/>
        <end position="244"/>
    </location>
</feature>
<dbReference type="InterPro" id="IPR007794">
    <property type="entry name" value="Rib_rcpt_KP"/>
</dbReference>
<evidence type="ECO:0000256" key="6">
    <source>
        <dbReference type="SAM" id="Coils"/>
    </source>
</evidence>
<dbReference type="PANTHER" id="PTHR18939:SF4">
    <property type="entry name" value="RIBOSOME-BINDING PROTEIN 1"/>
    <property type="match status" value="1"/>
</dbReference>
<name>A0AA47MRS9_MERPO</name>
<feature type="coiled-coil region" evidence="6">
    <location>
        <begin position="282"/>
        <end position="316"/>
    </location>
</feature>
<accession>A0AA47MRS9</accession>
<dbReference type="GO" id="GO:0005789">
    <property type="term" value="C:endoplasmic reticulum membrane"/>
    <property type="evidence" value="ECO:0007669"/>
    <property type="project" value="UniProtKB-SubCell"/>
</dbReference>
<keyword evidence="5 8" id="KW-0472">Membrane</keyword>
<evidence type="ECO:0000256" key="4">
    <source>
        <dbReference type="ARBA" id="ARBA00022989"/>
    </source>
</evidence>
<dbReference type="Pfam" id="PF05104">
    <property type="entry name" value="Rib_recp_KP_reg"/>
    <property type="match status" value="1"/>
</dbReference>
<keyword evidence="6" id="KW-0175">Coiled coil</keyword>
<dbReference type="PANTHER" id="PTHR18939">
    <property type="entry name" value="RIBOSOME BINDING PROTEIN-1"/>
    <property type="match status" value="1"/>
</dbReference>
<evidence type="ECO:0000313" key="10">
    <source>
        <dbReference type="EMBL" id="KAK0145423.1"/>
    </source>
</evidence>
<evidence type="ECO:0000256" key="2">
    <source>
        <dbReference type="ARBA" id="ARBA00022692"/>
    </source>
</evidence>
<feature type="region of interest" description="Disordered" evidence="7">
    <location>
        <begin position="40"/>
        <end position="82"/>
    </location>
</feature>
<sequence>MDAWDPQTLGLLVFGGFMVVSAVGMALVSLVSMRETSYEDALDQQRRQISKTQTQRSDHRRKEKTENQEKRAPGTRHPRTRCSLNLRTQNLLLDLEPPSRPPCLMSQNLLLDLEPPKCPPCLLSQNRLLSPPLRPLQLPLRPLPLPQLKPRPLPKLKPRPLPLLKPLPPTSSPKEKKKKKKSGKLEPVPAVEMVAKETVADAVAVATETLAVVSASATGEEPKMDKPTKKKKAKAEPEPEPLVPLPYKTLLSSVTEATLSQKEVQRLFQALQQKTSGEPDIVVALKKKLEDKEKQLNNEKKDATAAKTRLRDLTKEVSVERSKMASLETGLRAELLASGQAQATLTQQLQLKVCSLQEQLEKGPSGQLTRLTQENSILRDALNQATSQAESRQNAELARLRQEVLRGAREVEELSRRSDALQSSEERRRSLENKLTSMEQQLAQTQLAHVEKERSQQKRQEEMQEELRRCGDVNAGLQESLAQAQQHEVTIAELHGSLGSAQEELQVLKARLEQPEPQVDVSSKMEELNTRLQEREQQVTSLEAEVQHLKMNLENITSSSTSSTTADSLEAVLEDRARQVVTLETELDKLKEEMETLRSKVHDSGSETESEQPFESLEKDSQLLALEEELTTTREDLEQMKHKNNELREKNWTAVEALSAAEKMNLQRLTEAQQAVAIAEDKASHLQTEVQKCLHVLFPEVSVEPQQVGLNTNKQVWYQNLRTSQLDNWLELVTQKALETQQATSTTHTSQEVLTKLEEKEKVLQAELETNQKALAQAEGEMLSLQRRAEEQERVWKDRVSLADQQRQEALDRLTALEESLVSVNSESENKQVVNQPVCLSLREQLMLLEAQLEKQLESSNFCQTYAEEVAQVLLLWRS</sequence>
<dbReference type="EMBL" id="JAOPHQ010002857">
    <property type="protein sequence ID" value="KAK0145423.1"/>
    <property type="molecule type" value="Genomic_DNA"/>
</dbReference>
<feature type="compositionally biased region" description="Pro residues" evidence="7">
    <location>
        <begin position="141"/>
        <end position="151"/>
    </location>
</feature>
<evidence type="ECO:0000256" key="8">
    <source>
        <dbReference type="SAM" id="Phobius"/>
    </source>
</evidence>
<dbReference type="InterPro" id="IPR040248">
    <property type="entry name" value="RRBP1"/>
</dbReference>
<comment type="caution">
    <text evidence="10">The sequence shown here is derived from an EMBL/GenBank/DDBJ whole genome shotgun (WGS) entry which is preliminary data.</text>
</comment>
<feature type="compositionally biased region" description="Basic and acidic residues" evidence="7">
    <location>
        <begin position="63"/>
        <end position="72"/>
    </location>
</feature>